<dbReference type="EMBL" id="OZ019896">
    <property type="protein sequence ID" value="CAK9223661.1"/>
    <property type="molecule type" value="Genomic_DNA"/>
</dbReference>
<organism evidence="3 4">
    <name type="scientific">Sphagnum troendelagicum</name>
    <dbReference type="NCBI Taxonomy" id="128251"/>
    <lineage>
        <taxon>Eukaryota</taxon>
        <taxon>Viridiplantae</taxon>
        <taxon>Streptophyta</taxon>
        <taxon>Embryophyta</taxon>
        <taxon>Bryophyta</taxon>
        <taxon>Sphagnophytina</taxon>
        <taxon>Sphagnopsida</taxon>
        <taxon>Sphagnales</taxon>
        <taxon>Sphagnaceae</taxon>
        <taxon>Sphagnum</taxon>
    </lineage>
</organism>
<dbReference type="Proteomes" id="UP001497512">
    <property type="component" value="Chromosome 4"/>
</dbReference>
<comment type="similarity">
    <text evidence="1">Belongs to the ARG7 family.</text>
</comment>
<proteinExistence type="inferred from homology"/>
<evidence type="ECO:0000256" key="2">
    <source>
        <dbReference type="SAM" id="MobiDB-lite"/>
    </source>
</evidence>
<keyword evidence="4" id="KW-1185">Reference proteome</keyword>
<sequence length="136" mass="14967">MSGTKNKIRGLIRKWQSFAHPERAQSETSSAASNSPGDVPEGFLAVYVGKEKRRFVIGTHFLNHTLFRGLVETSTTGEAEDSSSCAAGNVDGQAGAELHIACEVVLFEHLLWLLGNDESCASRQMEVDELLDFYKY</sequence>
<dbReference type="PANTHER" id="PTHR35296:SF3">
    <property type="entry name" value="EXPRESSED PROTEIN"/>
    <property type="match status" value="1"/>
</dbReference>
<gene>
    <name evidence="3" type="ORF">CSSPTR1EN2_LOCUS16943</name>
</gene>
<evidence type="ECO:0000313" key="3">
    <source>
        <dbReference type="EMBL" id="CAK9223661.1"/>
    </source>
</evidence>
<reference evidence="3" key="1">
    <citation type="submission" date="2024-02" db="EMBL/GenBank/DDBJ databases">
        <authorList>
            <consortium name="ELIXIR-Norway"/>
            <consortium name="Elixir Norway"/>
        </authorList>
    </citation>
    <scope>NUCLEOTIDE SEQUENCE</scope>
</reference>
<accession>A0ABP0UKA6</accession>
<protein>
    <recommendedName>
        <fullName evidence="5">Small auxin up regulated protein</fullName>
    </recommendedName>
</protein>
<dbReference type="Pfam" id="PF02519">
    <property type="entry name" value="Auxin_inducible"/>
    <property type="match status" value="1"/>
</dbReference>
<feature type="region of interest" description="Disordered" evidence="2">
    <location>
        <begin position="20"/>
        <end position="40"/>
    </location>
</feature>
<name>A0ABP0UKA6_9BRYO</name>
<dbReference type="PANTHER" id="PTHR35296">
    <property type="entry name" value="EXPRESSED PROTEIN"/>
    <property type="match status" value="1"/>
</dbReference>
<evidence type="ECO:0008006" key="5">
    <source>
        <dbReference type="Google" id="ProtNLM"/>
    </source>
</evidence>
<evidence type="ECO:0000256" key="1">
    <source>
        <dbReference type="ARBA" id="ARBA00006974"/>
    </source>
</evidence>
<evidence type="ECO:0000313" key="4">
    <source>
        <dbReference type="Proteomes" id="UP001497512"/>
    </source>
</evidence>
<feature type="compositionally biased region" description="Polar residues" evidence="2">
    <location>
        <begin position="26"/>
        <end position="36"/>
    </location>
</feature>
<dbReference type="InterPro" id="IPR003676">
    <property type="entry name" value="SAUR_fam"/>
</dbReference>